<dbReference type="SUPFAM" id="SSF46689">
    <property type="entry name" value="Homeodomain-like"/>
    <property type="match status" value="2"/>
</dbReference>
<evidence type="ECO:0000256" key="3">
    <source>
        <dbReference type="ARBA" id="ARBA00023125"/>
    </source>
</evidence>
<dbReference type="InterPro" id="IPR009057">
    <property type="entry name" value="Homeodomain-like_sf"/>
</dbReference>
<dbReference type="CDD" id="cd00167">
    <property type="entry name" value="SANT"/>
    <property type="match status" value="2"/>
</dbReference>
<dbReference type="PROSITE" id="PS50090">
    <property type="entry name" value="MYB_LIKE"/>
    <property type="match status" value="2"/>
</dbReference>
<reference evidence="9" key="1">
    <citation type="submission" date="2022-03" db="EMBL/GenBank/DDBJ databases">
        <title>A functionally conserved STORR gene fusion in Papaver species that diverged 16.8 million years ago.</title>
        <authorList>
            <person name="Catania T."/>
        </authorList>
    </citation>
    <scope>NUCLEOTIDE SEQUENCE</scope>
    <source>
        <strain evidence="9">S-191538</strain>
    </source>
</reference>
<dbReference type="InterPro" id="IPR006447">
    <property type="entry name" value="Myb_dom_plants"/>
</dbReference>
<evidence type="ECO:0000259" key="8">
    <source>
        <dbReference type="PROSITE" id="PS51294"/>
    </source>
</evidence>
<dbReference type="FunFam" id="1.10.10.60:FF:000009">
    <property type="entry name" value="transcription factor MYB1R1"/>
    <property type="match status" value="1"/>
</dbReference>
<sequence length="257" mass="29556">MVFQEDFSMMGSTYLPSTMQSSSFYSSKTPWPRSLDKLFEQAVAIFPEGTQDRWRKIAAYVPGKTPWEIREHYEALIHDVTEIDSGRVELPRYEDDYASCNDASFSKTWVSESGRRSNQISFASKSKNNTEERKKGVPWTEEEHKLFLIGLKRYGKGDWRSISRNAVMSRTPTQVASHAQKYYLRLNSLKKEKKRSSIHDITTVETHTISPPTQNNQSRVEFASDSSMKMGMSIDLPRLFLDQGYSSSGYQHLGHPM</sequence>
<dbReference type="GO" id="GO:0003677">
    <property type="term" value="F:DNA binding"/>
    <property type="evidence" value="ECO:0007669"/>
    <property type="project" value="UniProtKB-KW"/>
</dbReference>
<keyword evidence="4" id="KW-0804">Transcription</keyword>
<dbReference type="PANTHER" id="PTHR44042:SF67">
    <property type="entry name" value="MYB-LIKE PROTEIN I"/>
    <property type="match status" value="1"/>
</dbReference>
<evidence type="ECO:0000256" key="1">
    <source>
        <dbReference type="ARBA" id="ARBA00004123"/>
    </source>
</evidence>
<evidence type="ECO:0000256" key="5">
    <source>
        <dbReference type="ARBA" id="ARBA00023242"/>
    </source>
</evidence>
<name>A0AA41S524_PAPNU</name>
<dbReference type="EMBL" id="JAJJMA010186586">
    <property type="protein sequence ID" value="MCL7038087.1"/>
    <property type="molecule type" value="Genomic_DNA"/>
</dbReference>
<protein>
    <submittedName>
        <fullName evidence="9">Uncharacterized protein</fullName>
    </submittedName>
</protein>
<dbReference type="PROSITE" id="PS51294">
    <property type="entry name" value="HTH_MYB"/>
    <property type="match status" value="2"/>
</dbReference>
<dbReference type="NCBIfam" id="TIGR01557">
    <property type="entry name" value="myb_SHAQKYF"/>
    <property type="match status" value="1"/>
</dbReference>
<dbReference type="InterPro" id="IPR001005">
    <property type="entry name" value="SANT/Myb"/>
</dbReference>
<evidence type="ECO:0000313" key="10">
    <source>
        <dbReference type="EMBL" id="MCL7038087.1"/>
    </source>
</evidence>
<evidence type="ECO:0000259" key="6">
    <source>
        <dbReference type="PROSITE" id="PS50090"/>
    </source>
</evidence>
<keyword evidence="2" id="KW-0805">Transcription regulation</keyword>
<dbReference type="InterPro" id="IPR017930">
    <property type="entry name" value="Myb_dom"/>
</dbReference>
<dbReference type="SMART" id="SM00717">
    <property type="entry name" value="SANT"/>
    <property type="match status" value="2"/>
</dbReference>
<feature type="domain" description="HTH myb-type" evidence="8">
    <location>
        <begin position="131"/>
        <end position="187"/>
    </location>
</feature>
<dbReference type="InterPro" id="IPR017884">
    <property type="entry name" value="SANT_dom"/>
</dbReference>
<evidence type="ECO:0000313" key="11">
    <source>
        <dbReference type="Proteomes" id="UP001177140"/>
    </source>
</evidence>
<dbReference type="EMBL" id="JAJJMA010131382">
    <property type="protein sequence ID" value="MCL7033174.1"/>
    <property type="molecule type" value="Genomic_DNA"/>
</dbReference>
<evidence type="ECO:0000313" key="9">
    <source>
        <dbReference type="EMBL" id="MCL7033174.1"/>
    </source>
</evidence>
<gene>
    <name evidence="9" type="ORF">MKW94_000471</name>
    <name evidence="10" type="ORF">MKW94_005008</name>
</gene>
<comment type="subcellular location">
    <subcellularLocation>
        <location evidence="1">Nucleus</location>
    </subcellularLocation>
</comment>
<keyword evidence="5" id="KW-0539">Nucleus</keyword>
<dbReference type="FunFam" id="1.10.10.60:FF:000154">
    <property type="entry name" value="Transcription factor SRM1"/>
    <property type="match status" value="1"/>
</dbReference>
<dbReference type="GO" id="GO:0005634">
    <property type="term" value="C:nucleus"/>
    <property type="evidence" value="ECO:0007669"/>
    <property type="project" value="UniProtKB-SubCell"/>
</dbReference>
<dbReference type="Proteomes" id="UP001177140">
    <property type="component" value="Unassembled WGS sequence"/>
</dbReference>
<feature type="domain" description="SANT" evidence="7">
    <location>
        <begin position="139"/>
        <end position="187"/>
    </location>
</feature>
<proteinExistence type="predicted"/>
<comment type="caution">
    <text evidence="9">The sequence shown here is derived from an EMBL/GenBank/DDBJ whole genome shotgun (WGS) entry which is preliminary data.</text>
</comment>
<dbReference type="AlphaFoldDB" id="A0AA41S524"/>
<feature type="domain" description="Myb-like" evidence="6">
    <location>
        <begin position="28"/>
        <end position="77"/>
    </location>
</feature>
<feature type="domain" description="Myb-like" evidence="6">
    <location>
        <begin position="131"/>
        <end position="183"/>
    </location>
</feature>
<keyword evidence="11" id="KW-1185">Reference proteome</keyword>
<feature type="domain" description="HTH myb-type" evidence="8">
    <location>
        <begin position="28"/>
        <end position="81"/>
    </location>
</feature>
<evidence type="ECO:0000256" key="2">
    <source>
        <dbReference type="ARBA" id="ARBA00023015"/>
    </source>
</evidence>
<evidence type="ECO:0000259" key="7">
    <source>
        <dbReference type="PROSITE" id="PS51293"/>
    </source>
</evidence>
<accession>A0AA41S524</accession>
<evidence type="ECO:0000256" key="4">
    <source>
        <dbReference type="ARBA" id="ARBA00023163"/>
    </source>
</evidence>
<organism evidence="9 11">
    <name type="scientific">Papaver nudicaule</name>
    <name type="common">Iceland poppy</name>
    <dbReference type="NCBI Taxonomy" id="74823"/>
    <lineage>
        <taxon>Eukaryota</taxon>
        <taxon>Viridiplantae</taxon>
        <taxon>Streptophyta</taxon>
        <taxon>Embryophyta</taxon>
        <taxon>Tracheophyta</taxon>
        <taxon>Spermatophyta</taxon>
        <taxon>Magnoliopsida</taxon>
        <taxon>Ranunculales</taxon>
        <taxon>Papaveraceae</taxon>
        <taxon>Papaveroideae</taxon>
        <taxon>Papaver</taxon>
    </lineage>
</organism>
<keyword evidence="3" id="KW-0238">DNA-binding</keyword>
<dbReference type="Gene3D" id="1.10.10.60">
    <property type="entry name" value="Homeodomain-like"/>
    <property type="match status" value="2"/>
</dbReference>
<dbReference type="PANTHER" id="PTHR44042">
    <property type="entry name" value="DUPLICATED HOMEODOMAIN-LIKE SUPERFAMILY PROTEIN-RELATED"/>
    <property type="match status" value="1"/>
</dbReference>
<dbReference type="Pfam" id="PF00249">
    <property type="entry name" value="Myb_DNA-binding"/>
    <property type="match status" value="2"/>
</dbReference>
<dbReference type="PROSITE" id="PS51293">
    <property type="entry name" value="SANT"/>
    <property type="match status" value="1"/>
</dbReference>